<reference evidence="3" key="1">
    <citation type="submission" date="2015-02" db="EMBL/GenBank/DDBJ databases">
        <authorList>
            <person name="Gon?alves P."/>
        </authorList>
    </citation>
    <scope>NUCLEOTIDE SEQUENCE [LARGE SCALE GENOMIC DNA]</scope>
</reference>
<dbReference type="Pfam" id="PF02737">
    <property type="entry name" value="3HCDH_N"/>
    <property type="match status" value="1"/>
</dbReference>
<proteinExistence type="predicted"/>
<protein>
    <submittedName>
        <fullName evidence="2">SPOSA6832_04924-mRNA-1:cds</fullName>
    </submittedName>
</protein>
<dbReference type="Proteomes" id="UP000243876">
    <property type="component" value="Unassembled WGS sequence"/>
</dbReference>
<dbReference type="EMBL" id="CENE01000045">
    <property type="protein sequence ID" value="CEQ43039.1"/>
    <property type="molecule type" value="Genomic_DNA"/>
</dbReference>
<dbReference type="InterPro" id="IPR006176">
    <property type="entry name" value="3-OHacyl-CoA_DH_NAD-bd"/>
</dbReference>
<dbReference type="SUPFAM" id="SSF51735">
    <property type="entry name" value="NAD(P)-binding Rossmann-fold domains"/>
    <property type="match status" value="1"/>
</dbReference>
<dbReference type="GO" id="GO:0006631">
    <property type="term" value="P:fatty acid metabolic process"/>
    <property type="evidence" value="ECO:0007669"/>
    <property type="project" value="InterPro"/>
</dbReference>
<dbReference type="PANTHER" id="PTHR48075:SF5">
    <property type="entry name" value="3-HYDROXYBUTYRYL-COA DEHYDROGENASE"/>
    <property type="match status" value="1"/>
</dbReference>
<dbReference type="AlphaFoldDB" id="A0A0D6ESU3"/>
<feature type="domain" description="3-hydroxyacyl-CoA dehydrogenase NAD binding" evidence="1">
    <location>
        <begin position="34"/>
        <end position="166"/>
    </location>
</feature>
<dbReference type="PANTHER" id="PTHR48075">
    <property type="entry name" value="3-HYDROXYACYL-COA DEHYDROGENASE FAMILY PROTEIN"/>
    <property type="match status" value="1"/>
</dbReference>
<organism evidence="2 3">
    <name type="scientific">Sporidiobolus salmonicolor</name>
    <name type="common">Yeast-like fungus</name>
    <name type="synonym">Sporobolomyces salmonicolor</name>
    <dbReference type="NCBI Taxonomy" id="5005"/>
    <lineage>
        <taxon>Eukaryota</taxon>
        <taxon>Fungi</taxon>
        <taxon>Dikarya</taxon>
        <taxon>Basidiomycota</taxon>
        <taxon>Pucciniomycotina</taxon>
        <taxon>Microbotryomycetes</taxon>
        <taxon>Sporidiobolales</taxon>
        <taxon>Sporidiobolaceae</taxon>
        <taxon>Sporobolomyces</taxon>
    </lineage>
</organism>
<dbReference type="OrthoDB" id="5958943at2759"/>
<evidence type="ECO:0000313" key="3">
    <source>
        <dbReference type="Proteomes" id="UP000243876"/>
    </source>
</evidence>
<dbReference type="GO" id="GO:0016491">
    <property type="term" value="F:oxidoreductase activity"/>
    <property type="evidence" value="ECO:0007669"/>
    <property type="project" value="TreeGrafter"/>
</dbReference>
<dbReference type="InterPro" id="IPR036291">
    <property type="entry name" value="NAD(P)-bd_dom_sf"/>
</dbReference>
<accession>A0A0D6ESU3</accession>
<dbReference type="GO" id="GO:0070403">
    <property type="term" value="F:NAD+ binding"/>
    <property type="evidence" value="ECO:0007669"/>
    <property type="project" value="InterPro"/>
</dbReference>
<name>A0A0D6ESU3_SPOSA</name>
<dbReference type="Gene3D" id="3.40.50.720">
    <property type="entry name" value="NAD(P)-binding Rossmann-like Domain"/>
    <property type="match status" value="1"/>
</dbReference>
<gene>
    <name evidence="2" type="primary">SPOSA6832_04924</name>
</gene>
<evidence type="ECO:0000313" key="2">
    <source>
        <dbReference type="EMBL" id="CEQ43039.1"/>
    </source>
</evidence>
<evidence type="ECO:0000259" key="1">
    <source>
        <dbReference type="Pfam" id="PF02737"/>
    </source>
</evidence>
<keyword evidence="3" id="KW-1185">Reference proteome</keyword>
<sequence length="182" mass="18909">MLRLSSSFRSRLRFARSLTTAVPHTAEAASHIRTVGVVGAGQMGLGIGYVAARLSKGLAFADALLEKEVKKGKLNKDEAVAVRGRLKVVKGIEQFGESGVDLAIEAASESLPVKQQIFSALATHLPPSAILASNTSSISLSKLAASAISSTTGENRAQSVVGFHFCPSSISRTSSEAKKGDG</sequence>